<gene>
    <name evidence="2" type="ORF">HNR50_000152</name>
</gene>
<dbReference type="Pfam" id="PF09043">
    <property type="entry name" value="Lys-AminoMut_A"/>
    <property type="match status" value="1"/>
</dbReference>
<evidence type="ECO:0000313" key="3">
    <source>
        <dbReference type="Proteomes" id="UP000587760"/>
    </source>
</evidence>
<dbReference type="RefSeq" id="WP_184742439.1">
    <property type="nucleotide sequence ID" value="NZ_JACHGJ010000001.1"/>
</dbReference>
<reference evidence="2 3" key="1">
    <citation type="submission" date="2020-08" db="EMBL/GenBank/DDBJ databases">
        <title>Genomic Encyclopedia of Type Strains, Phase IV (KMG-IV): sequencing the most valuable type-strain genomes for metagenomic binning, comparative biology and taxonomic classification.</title>
        <authorList>
            <person name="Goeker M."/>
        </authorList>
    </citation>
    <scope>NUCLEOTIDE SEQUENCE [LARGE SCALE GENOMIC DNA]</scope>
    <source>
        <strain evidence="2 3">DSM 2461</strain>
    </source>
</reference>
<dbReference type="InterPro" id="IPR015130">
    <property type="entry name" value="Lys-AminoMut_A"/>
</dbReference>
<name>A0A841R683_9SPIO</name>
<dbReference type="Gene3D" id="3.20.20.440">
    <property type="entry name" value="D-Lysine 5,6-aminomutase alpha subunit"/>
    <property type="match status" value="1"/>
</dbReference>
<accession>A0A841R683</accession>
<protein>
    <submittedName>
        <fullName evidence="2">Beta-lysine 5,6-aminomutase alpha subunit</fullName>
        <ecNumber evidence="2">5.4.3.3</ecNumber>
    </submittedName>
</protein>
<evidence type="ECO:0000313" key="2">
    <source>
        <dbReference type="EMBL" id="MBB6478519.1"/>
    </source>
</evidence>
<dbReference type="AlphaFoldDB" id="A0A841R683"/>
<dbReference type="SUPFAM" id="SSF51703">
    <property type="entry name" value="Cobalamin (vitamin B12)-dependent enzymes"/>
    <property type="match status" value="1"/>
</dbReference>
<dbReference type="EC" id="5.4.3.3" evidence="2"/>
<dbReference type="EMBL" id="JACHGJ010000001">
    <property type="protein sequence ID" value="MBB6478519.1"/>
    <property type="molecule type" value="Genomic_DNA"/>
</dbReference>
<dbReference type="GO" id="GO:0047826">
    <property type="term" value="F:D-lysine 5,6-aminomutase activity"/>
    <property type="evidence" value="ECO:0007669"/>
    <property type="project" value="UniProtKB-EC"/>
</dbReference>
<sequence length="523" mass="58551">MDNKLGLSQEQINRCRSLAAEIVEPVQNYILKHTTDSVERATLRLLGADLVDQEDVPVPNIIINQLKDKMEAGAAAYYINAILKMGCSPEELNKQIAEGLNIGELDLVDRNHIIEKGRELVEKFAAKVKGHRDFRKKKIEASAELQPSPLLYVIVATGNIYEDIKQAQAAAEQGADIIAVIRTTAQSLLDYVPYGPTTEGFGGTYATQENFRIMRKALDETGEKVGRYIRLVNYASGLCMPEIAAMGALERLDMMLNDSMYGILFRDINMYRTFVDQHFSRMINTFADIVINTGEDNYLTTSDAYEKAYTVTASQLINESFAKKSGMPERLMGLGHAFEMNPSIKNGFLFEMAQAQMAREIFPDAPLKYMPPTKYMTGDIFKGYAMNTLFNFIAKATGQGILLLGMLTEAIHTPFMQDRFLAIANARYVMNNMGDLMTDLEFKKDGIMQSRAKSVLNQTEEFLGEIREQGLFDSIEKKMFADISRPKTGGKGLDGVYAKSGDYWNPIEEYLNRELNIAGGAEK</sequence>
<comment type="caution">
    <text evidence="2">The sequence shown here is derived from an EMBL/GenBank/DDBJ whole genome shotgun (WGS) entry which is preliminary data.</text>
</comment>
<keyword evidence="3" id="KW-1185">Reference proteome</keyword>
<dbReference type="InterPro" id="IPR037086">
    <property type="entry name" value="Lys-AminoMut_asu_sf"/>
</dbReference>
<organism evidence="2 3">
    <name type="scientific">Spirochaeta isovalerica</name>
    <dbReference type="NCBI Taxonomy" id="150"/>
    <lineage>
        <taxon>Bacteria</taxon>
        <taxon>Pseudomonadati</taxon>
        <taxon>Spirochaetota</taxon>
        <taxon>Spirochaetia</taxon>
        <taxon>Spirochaetales</taxon>
        <taxon>Spirochaetaceae</taxon>
        <taxon>Spirochaeta</taxon>
    </lineage>
</organism>
<dbReference type="InterPro" id="IPR016176">
    <property type="entry name" value="Cbl-dep_enz_cat"/>
</dbReference>
<dbReference type="Proteomes" id="UP000587760">
    <property type="component" value="Unassembled WGS sequence"/>
</dbReference>
<dbReference type="GO" id="GO:0031419">
    <property type="term" value="F:cobalamin binding"/>
    <property type="evidence" value="ECO:0007669"/>
    <property type="project" value="InterPro"/>
</dbReference>
<keyword evidence="2" id="KW-0413">Isomerase</keyword>
<feature type="domain" description="D-Lysine 5,6-aminomutase alpha subunit" evidence="1">
    <location>
        <begin position="5"/>
        <end position="509"/>
    </location>
</feature>
<proteinExistence type="predicted"/>
<evidence type="ECO:0000259" key="1">
    <source>
        <dbReference type="Pfam" id="PF09043"/>
    </source>
</evidence>